<keyword evidence="9" id="KW-1185">Reference proteome</keyword>
<organism evidence="8 9">
    <name type="scientific">Nothoprocta perdicaria</name>
    <name type="common">Chilean tinamou</name>
    <name type="synonym">Crypturus perdicarius</name>
    <dbReference type="NCBI Taxonomy" id="30464"/>
    <lineage>
        <taxon>Eukaryota</taxon>
        <taxon>Metazoa</taxon>
        <taxon>Chordata</taxon>
        <taxon>Craniata</taxon>
        <taxon>Vertebrata</taxon>
        <taxon>Euteleostomi</taxon>
        <taxon>Archelosauria</taxon>
        <taxon>Archosauria</taxon>
        <taxon>Dinosauria</taxon>
        <taxon>Saurischia</taxon>
        <taxon>Theropoda</taxon>
        <taxon>Coelurosauria</taxon>
        <taxon>Aves</taxon>
        <taxon>Palaeognathae</taxon>
        <taxon>Tinamiformes</taxon>
        <taxon>Tinamidae</taxon>
        <taxon>Nothoprocta</taxon>
    </lineage>
</organism>
<dbReference type="Gene3D" id="3.90.550.10">
    <property type="entry name" value="Spore Coat Polysaccharide Biosynthesis Protein SpsA, Chain A"/>
    <property type="match status" value="1"/>
</dbReference>
<keyword evidence="3" id="KW-0256">Endoplasmic reticulum</keyword>
<protein>
    <submittedName>
        <fullName evidence="8">Cerebral endothelial cell adhesion molecule</fullName>
    </submittedName>
</protein>
<dbReference type="Ensembl" id="ENSNPET00000003011.1">
    <property type="protein sequence ID" value="ENSNPEP00000002954.1"/>
    <property type="gene ID" value="ENSNPEG00000002250.1"/>
</dbReference>
<evidence type="ECO:0000256" key="6">
    <source>
        <dbReference type="SAM" id="SignalP"/>
    </source>
</evidence>
<evidence type="ECO:0000256" key="4">
    <source>
        <dbReference type="ARBA" id="ARBA00023180"/>
    </source>
</evidence>
<dbReference type="InterPro" id="IPR029044">
    <property type="entry name" value="Nucleotide-diphossugar_trans"/>
</dbReference>
<dbReference type="AlphaFoldDB" id="A0A8C6YP56"/>
<feature type="region of interest" description="Disordered" evidence="5">
    <location>
        <begin position="537"/>
        <end position="570"/>
    </location>
</feature>
<dbReference type="FunFam" id="3.90.550.10:FF:000048">
    <property type="entry name" value="Glycosyltransferase 25 family member 1"/>
    <property type="match status" value="1"/>
</dbReference>
<dbReference type="InterPro" id="IPR002654">
    <property type="entry name" value="Glyco_trans_25"/>
</dbReference>
<dbReference type="CDD" id="cd06532">
    <property type="entry name" value="Glyco_transf_25"/>
    <property type="match status" value="1"/>
</dbReference>
<evidence type="ECO:0000259" key="7">
    <source>
        <dbReference type="Pfam" id="PF01755"/>
    </source>
</evidence>
<dbReference type="PANTHER" id="PTHR10730:SF9">
    <property type="entry name" value="INACTIVE GLYCOSYLTRANSFERASE 25 FAMILY MEMBER 3"/>
    <property type="match status" value="1"/>
</dbReference>
<evidence type="ECO:0000256" key="5">
    <source>
        <dbReference type="SAM" id="MobiDB-lite"/>
    </source>
</evidence>
<gene>
    <name evidence="8" type="primary">CERCAM</name>
</gene>
<feature type="domain" description="Glycosyl transferase family 25" evidence="7">
    <location>
        <begin position="348"/>
        <end position="482"/>
    </location>
</feature>
<keyword evidence="2 6" id="KW-0732">Signal</keyword>
<evidence type="ECO:0000256" key="1">
    <source>
        <dbReference type="ARBA" id="ARBA00006721"/>
    </source>
</evidence>
<accession>A0A8C6YP56</accession>
<keyword evidence="4" id="KW-0325">Glycoprotein</keyword>
<dbReference type="Pfam" id="PF01755">
    <property type="entry name" value="Glyco_transf_25"/>
    <property type="match status" value="1"/>
</dbReference>
<evidence type="ECO:0000313" key="8">
    <source>
        <dbReference type="Ensembl" id="ENSNPEP00000002954.1"/>
    </source>
</evidence>
<dbReference type="PANTHER" id="PTHR10730">
    <property type="entry name" value="PROCOLLAGEN-LYSINE,2-OXOGLUTARATE 5-DIOXYGENASE/GLYCOSYLTRANSFERASE 25 FAMILY MEMBER"/>
    <property type="match status" value="1"/>
</dbReference>
<dbReference type="InterPro" id="IPR050757">
    <property type="entry name" value="Collagen_mod_GT25"/>
</dbReference>
<evidence type="ECO:0000256" key="2">
    <source>
        <dbReference type="ARBA" id="ARBA00022729"/>
    </source>
</evidence>
<evidence type="ECO:0000313" key="9">
    <source>
        <dbReference type="Proteomes" id="UP000694420"/>
    </source>
</evidence>
<name>A0A8C6YP56_NOTPE</name>
<sequence>MGAAGPLRAPGLLLPPLLLLLLLPGSTPTGRPAPPAARAPPPRLVLALLARNAQHSLPHCLGALERMDFPAASTALWCVTDHNSDNTTAMLQEWLAAVGQDYHSVQWRAEEEPSSYPDELGPKHWSDLRYENLMRLKQEALTFAREQRADYILFVDTDSILTNNQTLKFLMAQNKSVVAPMLDSQTYYSNFWCGITPQGYYRRTADYFPTKNRQRVGCFAVPMVYATFLIDLRKEETSQLAFYPPHPNYTWSFDDIIVFAYSCQAAGVEVHVCNQQRFGYINVPVKAHQTLEDEHINFVHLTLEAMGELEFQVGEEFAGDVPLPQTGACPCGTPAALTLNSSTIKVLGIDLLPGYYDPFSGRTLTKGEVGCFLSHYSIWKEIVARGLERAVVFEDDVRFEVSFPARLRRLMEELEQAQRDWDLIYLGRKQVNAEDEVPVEGVRNLVVASYSYWTLAYAISQRGARKLLAAEPLSKMLPVDEFLPIMYDKHPNEDYKRHFAPRDLLVYSAHPLLVYPTHYAGDTNWLSDTETSTIWDDDSKKTGWNGSQKTLKDARGGVGHSLRSAARDEL</sequence>
<dbReference type="Proteomes" id="UP000694420">
    <property type="component" value="Unplaced"/>
</dbReference>
<comment type="similarity">
    <text evidence="1">Belongs to the glycosyltransferase 25 family.</text>
</comment>
<evidence type="ECO:0000256" key="3">
    <source>
        <dbReference type="ARBA" id="ARBA00022824"/>
    </source>
</evidence>
<proteinExistence type="inferred from homology"/>
<reference evidence="8" key="2">
    <citation type="submission" date="2025-09" db="UniProtKB">
        <authorList>
            <consortium name="Ensembl"/>
        </authorList>
    </citation>
    <scope>IDENTIFICATION</scope>
</reference>
<reference evidence="8" key="1">
    <citation type="submission" date="2025-08" db="UniProtKB">
        <authorList>
            <consortium name="Ensembl"/>
        </authorList>
    </citation>
    <scope>IDENTIFICATION</scope>
</reference>
<feature type="signal peptide" evidence="6">
    <location>
        <begin position="1"/>
        <end position="32"/>
    </location>
</feature>
<dbReference type="SUPFAM" id="SSF53448">
    <property type="entry name" value="Nucleotide-diphospho-sugar transferases"/>
    <property type="match status" value="1"/>
</dbReference>
<feature type="chain" id="PRO_5033981920" evidence="6">
    <location>
        <begin position="33"/>
        <end position="570"/>
    </location>
</feature>